<evidence type="ECO:0000313" key="2">
    <source>
        <dbReference type="Proteomes" id="UP001164929"/>
    </source>
</evidence>
<name>A0AAD6LPU6_9ROSI</name>
<dbReference type="EMBL" id="JAQIZT010000015">
    <property type="protein sequence ID" value="KAJ6970795.1"/>
    <property type="molecule type" value="Genomic_DNA"/>
</dbReference>
<evidence type="ECO:0000313" key="1">
    <source>
        <dbReference type="EMBL" id="KAJ6970795.1"/>
    </source>
</evidence>
<dbReference type="AlphaFoldDB" id="A0AAD6LPU6"/>
<reference evidence="1" key="1">
    <citation type="journal article" date="2023" name="Mol. Ecol. Resour.">
        <title>Chromosome-level genome assembly of a triploid poplar Populus alba 'Berolinensis'.</title>
        <authorList>
            <person name="Chen S."/>
            <person name="Yu Y."/>
            <person name="Wang X."/>
            <person name="Wang S."/>
            <person name="Zhang T."/>
            <person name="Zhou Y."/>
            <person name="He R."/>
            <person name="Meng N."/>
            <person name="Wang Y."/>
            <person name="Liu W."/>
            <person name="Liu Z."/>
            <person name="Liu J."/>
            <person name="Guo Q."/>
            <person name="Huang H."/>
            <person name="Sederoff R.R."/>
            <person name="Wang G."/>
            <person name="Qu G."/>
            <person name="Chen S."/>
        </authorList>
    </citation>
    <scope>NUCLEOTIDE SEQUENCE</scope>
    <source>
        <strain evidence="1">SC-2020</strain>
    </source>
</reference>
<dbReference type="Proteomes" id="UP001164929">
    <property type="component" value="Chromosome 15"/>
</dbReference>
<organism evidence="1 2">
    <name type="scientific">Populus alba x Populus x berolinensis</name>
    <dbReference type="NCBI Taxonomy" id="444605"/>
    <lineage>
        <taxon>Eukaryota</taxon>
        <taxon>Viridiplantae</taxon>
        <taxon>Streptophyta</taxon>
        <taxon>Embryophyta</taxon>
        <taxon>Tracheophyta</taxon>
        <taxon>Spermatophyta</taxon>
        <taxon>Magnoliopsida</taxon>
        <taxon>eudicotyledons</taxon>
        <taxon>Gunneridae</taxon>
        <taxon>Pentapetalae</taxon>
        <taxon>rosids</taxon>
        <taxon>fabids</taxon>
        <taxon>Malpighiales</taxon>
        <taxon>Salicaceae</taxon>
        <taxon>Saliceae</taxon>
        <taxon>Populus</taxon>
    </lineage>
</organism>
<accession>A0AAD6LPU6</accession>
<gene>
    <name evidence="1" type="ORF">NC653_035159</name>
</gene>
<keyword evidence="2" id="KW-1185">Reference proteome</keyword>
<proteinExistence type="predicted"/>
<comment type="caution">
    <text evidence="1">The sequence shown here is derived from an EMBL/GenBank/DDBJ whole genome shotgun (WGS) entry which is preliminary data.</text>
</comment>
<sequence length="35" mass="4171">MIKRTFCTRQQSIFQQPAQRATSMNQYHQVLSKTI</sequence>
<protein>
    <submittedName>
        <fullName evidence="1">Uncharacterized protein</fullName>
    </submittedName>
</protein>